<accession>A0ABP7VH41</accession>
<feature type="domain" description="N-acetyltransferase" evidence="1">
    <location>
        <begin position="16"/>
        <end position="185"/>
    </location>
</feature>
<protein>
    <submittedName>
        <fullName evidence="2">GNAT family N-acetyltransferase</fullName>
    </submittedName>
</protein>
<gene>
    <name evidence="2" type="ORF">GCM10022214_22290</name>
</gene>
<dbReference type="RefSeq" id="WP_344944771.1">
    <property type="nucleotide sequence ID" value="NZ_BAAAZG010000012.1"/>
</dbReference>
<dbReference type="PANTHER" id="PTHR43441">
    <property type="entry name" value="RIBOSOMAL-PROTEIN-SERINE ACETYLTRANSFERASE"/>
    <property type="match status" value="1"/>
</dbReference>
<reference evidence="3" key="1">
    <citation type="journal article" date="2019" name="Int. J. Syst. Evol. Microbiol.">
        <title>The Global Catalogue of Microorganisms (GCM) 10K type strain sequencing project: providing services to taxonomists for standard genome sequencing and annotation.</title>
        <authorList>
            <consortium name="The Broad Institute Genomics Platform"/>
            <consortium name="The Broad Institute Genome Sequencing Center for Infectious Disease"/>
            <person name="Wu L."/>
            <person name="Ma J."/>
        </authorList>
    </citation>
    <scope>NUCLEOTIDE SEQUENCE [LARGE SCALE GENOMIC DNA]</scope>
    <source>
        <strain evidence="3">JCM 16702</strain>
    </source>
</reference>
<evidence type="ECO:0000313" key="3">
    <source>
        <dbReference type="Proteomes" id="UP001500683"/>
    </source>
</evidence>
<dbReference type="PANTHER" id="PTHR43441:SF3">
    <property type="entry name" value="ACETYLTRANSFERASE"/>
    <property type="match status" value="1"/>
</dbReference>
<evidence type="ECO:0000259" key="1">
    <source>
        <dbReference type="PROSITE" id="PS51186"/>
    </source>
</evidence>
<dbReference type="InterPro" id="IPR000182">
    <property type="entry name" value="GNAT_dom"/>
</dbReference>
<dbReference type="SUPFAM" id="SSF55729">
    <property type="entry name" value="Acyl-CoA N-acyltransferases (Nat)"/>
    <property type="match status" value="1"/>
</dbReference>
<dbReference type="PROSITE" id="PS51186">
    <property type="entry name" value="GNAT"/>
    <property type="match status" value="1"/>
</dbReference>
<name>A0ABP7VH41_9ACTN</name>
<evidence type="ECO:0000313" key="2">
    <source>
        <dbReference type="EMBL" id="GAA4067224.1"/>
    </source>
</evidence>
<comment type="caution">
    <text evidence="2">The sequence shown here is derived from an EMBL/GenBank/DDBJ whole genome shotgun (WGS) entry which is preliminary data.</text>
</comment>
<dbReference type="InterPro" id="IPR051908">
    <property type="entry name" value="Ribosomal_N-acetyltransferase"/>
</dbReference>
<sequence>MHGSAWPPPRLEVPGLLLRRWSQDDAELLQDAVSESHERLREWMPWAREAPSLEKQRAYLQTAVRTWADGVDYGYGMFDPGETAVLGSVAMHARLGPGALEIGYWVHSAHTRRGLASTATALVTDVAFALPGIERTEIHCDPANIASAGVPRVLGYRLDRVQDRDPALFGEPGREMVWVMSRDAYKGSEAWRRAHAHRVR</sequence>
<proteinExistence type="predicted"/>
<dbReference type="Proteomes" id="UP001500683">
    <property type="component" value="Unassembled WGS sequence"/>
</dbReference>
<dbReference type="EMBL" id="BAAAZG010000012">
    <property type="protein sequence ID" value="GAA4067224.1"/>
    <property type="molecule type" value="Genomic_DNA"/>
</dbReference>
<dbReference type="Gene3D" id="3.40.630.30">
    <property type="match status" value="1"/>
</dbReference>
<dbReference type="Pfam" id="PF13302">
    <property type="entry name" value="Acetyltransf_3"/>
    <property type="match status" value="1"/>
</dbReference>
<organism evidence="2 3">
    <name type="scientific">Actinomadura miaoliensis</name>
    <dbReference type="NCBI Taxonomy" id="430685"/>
    <lineage>
        <taxon>Bacteria</taxon>
        <taxon>Bacillati</taxon>
        <taxon>Actinomycetota</taxon>
        <taxon>Actinomycetes</taxon>
        <taxon>Streptosporangiales</taxon>
        <taxon>Thermomonosporaceae</taxon>
        <taxon>Actinomadura</taxon>
    </lineage>
</organism>
<dbReference type="InterPro" id="IPR016181">
    <property type="entry name" value="Acyl_CoA_acyltransferase"/>
</dbReference>
<keyword evidence="3" id="KW-1185">Reference proteome</keyword>